<dbReference type="AlphaFoldDB" id="A0A1H9WCF4"/>
<keyword evidence="2" id="KW-1185">Reference proteome</keyword>
<gene>
    <name evidence="1" type="ORF">SAMN04490244_11042</name>
</gene>
<name>A0A1H9WCF4_9RHOB</name>
<dbReference type="Gene3D" id="2.40.360.10">
    <property type="entry name" value="YmcC-like"/>
    <property type="match status" value="1"/>
</dbReference>
<dbReference type="SUPFAM" id="SSF159270">
    <property type="entry name" value="YmcC-like"/>
    <property type="match status" value="1"/>
</dbReference>
<evidence type="ECO:0000313" key="2">
    <source>
        <dbReference type="Proteomes" id="UP000198885"/>
    </source>
</evidence>
<keyword evidence="1" id="KW-0449">Lipoprotein</keyword>
<reference evidence="1 2" key="1">
    <citation type="submission" date="2016-10" db="EMBL/GenBank/DDBJ databases">
        <authorList>
            <person name="de Groot N.N."/>
        </authorList>
    </citation>
    <scope>NUCLEOTIDE SEQUENCE [LARGE SCALE GENOMIC DNA]</scope>
    <source>
        <strain evidence="1 2">DSM 23042</strain>
    </source>
</reference>
<dbReference type="Pfam" id="PF11102">
    <property type="entry name" value="YjbF"/>
    <property type="match status" value="1"/>
</dbReference>
<sequence>MTTMRLVGALAAVATLTACGSGDDQSLLGEAGDAVRGAISGPDAPPRVTTPPEVLRNFESPVLLLELNRVDGSALVGLVATNGRSTTWESSDERTITIRNGQLAATRGFGEDLMSADLPEITADARGRVVRDHYYLRGDEQTARSRYFCTLTSGGSTRVQVLDRTYPADIVYEDCEGEDGSFRNTYWFKPSGAMQKVEQYVSDAVGTIGVVDVQN</sequence>
<proteinExistence type="predicted"/>
<evidence type="ECO:0000313" key="1">
    <source>
        <dbReference type="EMBL" id="SES31347.1"/>
    </source>
</evidence>
<dbReference type="PROSITE" id="PS51257">
    <property type="entry name" value="PROKAR_LIPOPROTEIN"/>
    <property type="match status" value="1"/>
</dbReference>
<dbReference type="EMBL" id="FOGU01000010">
    <property type="protein sequence ID" value="SES31347.1"/>
    <property type="molecule type" value="Genomic_DNA"/>
</dbReference>
<dbReference type="InterPro" id="IPR021308">
    <property type="entry name" value="GfcB"/>
</dbReference>
<dbReference type="Proteomes" id="UP000198885">
    <property type="component" value="Unassembled WGS sequence"/>
</dbReference>
<dbReference type="InterPro" id="IPR023373">
    <property type="entry name" value="YmcC_sf"/>
</dbReference>
<dbReference type="STRING" id="641238.SAMN04490244_11042"/>
<accession>A0A1H9WCF4</accession>
<protein>
    <submittedName>
        <fullName evidence="1">Group 4 capsule polysaccharide lipoprotein gfcB, YjbF</fullName>
    </submittedName>
</protein>
<organism evidence="1 2">
    <name type="scientific">Tranquillimonas rosea</name>
    <dbReference type="NCBI Taxonomy" id="641238"/>
    <lineage>
        <taxon>Bacteria</taxon>
        <taxon>Pseudomonadati</taxon>
        <taxon>Pseudomonadota</taxon>
        <taxon>Alphaproteobacteria</taxon>
        <taxon>Rhodobacterales</taxon>
        <taxon>Roseobacteraceae</taxon>
        <taxon>Tranquillimonas</taxon>
    </lineage>
</organism>